<feature type="compositionally biased region" description="Basic and acidic residues" evidence="6">
    <location>
        <begin position="1"/>
        <end position="14"/>
    </location>
</feature>
<dbReference type="InterPro" id="IPR013083">
    <property type="entry name" value="Znf_RING/FYVE/PHD"/>
</dbReference>
<feature type="coiled-coil region" evidence="5">
    <location>
        <begin position="75"/>
        <end position="273"/>
    </location>
</feature>
<reference evidence="9" key="1">
    <citation type="submission" date="2021-01" db="UniProtKB">
        <authorList>
            <consortium name="EnsemblMetazoa"/>
        </authorList>
    </citation>
    <scope>IDENTIFICATION</scope>
</reference>
<feature type="region of interest" description="Disordered" evidence="6">
    <location>
        <begin position="1"/>
        <end position="46"/>
    </location>
</feature>
<dbReference type="GO" id="GO:0008270">
    <property type="term" value="F:zinc ion binding"/>
    <property type="evidence" value="ECO:0007669"/>
    <property type="project" value="UniProtKB-KW"/>
</dbReference>
<keyword evidence="5" id="KW-0175">Coiled coil</keyword>
<evidence type="ECO:0000256" key="3">
    <source>
        <dbReference type="ARBA" id="ARBA00022833"/>
    </source>
</evidence>
<feature type="region of interest" description="Disordered" evidence="6">
    <location>
        <begin position="453"/>
        <end position="479"/>
    </location>
</feature>
<dbReference type="PROSITE" id="PS50178">
    <property type="entry name" value="ZF_FYVE"/>
    <property type="match status" value="1"/>
</dbReference>
<protein>
    <recommendedName>
        <fullName evidence="11">FYVE-type domain-containing protein</fullName>
    </recommendedName>
</protein>
<dbReference type="PROSITE" id="PS50089">
    <property type="entry name" value="ZF_RING_2"/>
    <property type="match status" value="1"/>
</dbReference>
<dbReference type="PANTHER" id="PTHR46753:SF3">
    <property type="entry name" value="PDZ DOMAIN-CONTAINING PROTEIN"/>
    <property type="match status" value="1"/>
</dbReference>
<dbReference type="PANTHER" id="PTHR46753">
    <property type="entry name" value="FYVE AND COILED-COIL DOMAIN-CONTAINING PROTEIN 1"/>
    <property type="match status" value="1"/>
</dbReference>
<feature type="domain" description="RING-type" evidence="7">
    <location>
        <begin position="366"/>
        <end position="413"/>
    </location>
</feature>
<evidence type="ECO:0000256" key="4">
    <source>
        <dbReference type="PROSITE-ProRule" id="PRU00175"/>
    </source>
</evidence>
<feature type="domain" description="FYVE-type" evidence="8">
    <location>
        <begin position="360"/>
        <end position="418"/>
    </location>
</feature>
<dbReference type="InterPro" id="IPR001841">
    <property type="entry name" value="Znf_RING"/>
</dbReference>
<dbReference type="Pfam" id="PF01363">
    <property type="entry name" value="FYVE"/>
    <property type="match status" value="1"/>
</dbReference>
<keyword evidence="3" id="KW-0862">Zinc</keyword>
<dbReference type="Proteomes" id="UP000594262">
    <property type="component" value="Unplaced"/>
</dbReference>
<name>A0A7M5X606_9CNID</name>
<feature type="compositionally biased region" description="Acidic residues" evidence="6">
    <location>
        <begin position="456"/>
        <end position="467"/>
    </location>
</feature>
<keyword evidence="2 4" id="KW-0863">Zinc-finger</keyword>
<keyword evidence="1" id="KW-0479">Metal-binding</keyword>
<evidence type="ECO:0008006" key="11">
    <source>
        <dbReference type="Google" id="ProtNLM"/>
    </source>
</evidence>
<evidence type="ECO:0000256" key="5">
    <source>
        <dbReference type="SAM" id="Coils"/>
    </source>
</evidence>
<feature type="compositionally biased region" description="Acidic residues" evidence="6">
    <location>
        <begin position="17"/>
        <end position="26"/>
    </location>
</feature>
<evidence type="ECO:0000256" key="1">
    <source>
        <dbReference type="ARBA" id="ARBA00022723"/>
    </source>
</evidence>
<evidence type="ECO:0000313" key="10">
    <source>
        <dbReference type="Proteomes" id="UP000594262"/>
    </source>
</evidence>
<evidence type="ECO:0000256" key="6">
    <source>
        <dbReference type="SAM" id="MobiDB-lite"/>
    </source>
</evidence>
<accession>A0A7M5X606</accession>
<dbReference type="AlphaFoldDB" id="A0A7M5X606"/>
<dbReference type="InterPro" id="IPR017455">
    <property type="entry name" value="Znf_FYVE-rel"/>
</dbReference>
<dbReference type="OrthoDB" id="79871at2759"/>
<proteinExistence type="predicted"/>
<keyword evidence="10" id="KW-1185">Reference proteome</keyword>
<organism evidence="9 10">
    <name type="scientific">Clytia hemisphaerica</name>
    <dbReference type="NCBI Taxonomy" id="252671"/>
    <lineage>
        <taxon>Eukaryota</taxon>
        <taxon>Metazoa</taxon>
        <taxon>Cnidaria</taxon>
        <taxon>Hydrozoa</taxon>
        <taxon>Hydroidolina</taxon>
        <taxon>Leptothecata</taxon>
        <taxon>Obeliida</taxon>
        <taxon>Clytiidae</taxon>
        <taxon>Clytia</taxon>
    </lineage>
</organism>
<dbReference type="EnsemblMetazoa" id="CLYHEMT018534.1">
    <property type="protein sequence ID" value="CLYHEMP018534.1"/>
    <property type="gene ID" value="CLYHEMG018534"/>
</dbReference>
<evidence type="ECO:0000313" key="9">
    <source>
        <dbReference type="EnsemblMetazoa" id="CLYHEMP018534.1"/>
    </source>
</evidence>
<dbReference type="Gene3D" id="3.30.40.10">
    <property type="entry name" value="Zinc/RING finger domain, C3HC4 (zinc finger)"/>
    <property type="match status" value="1"/>
</dbReference>
<sequence length="479" mass="55353">MDADKKAPPPKEIFENGGEEVFDDPDGILKKKKKSKNKAVPSSQTVRSSATINIIRTLKDVVTSEDEKGMAMKRVLELEKELLDMRSSKNESEEEVKGLKYELGGLQKNFKELKDSSAASLEELEKFEVTRLSDKNDALKKENTDLMKQVENSMTQQIADQKECELLKTDLKNKTEEMKVLKLQVDEIKSQLLNSISSNNESLQVIEEAKKEMKEMTESMKQKEETLKQQITQLENDCKAKEDKINNEKDSLLKELNEEREKVKVNNSEIKVLKNGIEKLIKEKTDEKSFRIKIAERLKMIIEEKNAMEAAYKLDLQQVSCDFEDLKKHFVHVTSDKAEMFQKLSDAVFEKCKKQRWVPDIESENCTNCCEKFSFTLRRHHCRMCGHIFCFKCSDRWLLTPHNSKRVRACDVCADTYTEQHLDAEPGRDIDMTDAPPQQMYRELTGEEIAKYEKEYQEDEDAEDDGGPGETSRLLEKGK</sequence>
<dbReference type="SUPFAM" id="SSF57903">
    <property type="entry name" value="FYVE/PHD zinc finger"/>
    <property type="match status" value="1"/>
</dbReference>
<evidence type="ECO:0000259" key="7">
    <source>
        <dbReference type="PROSITE" id="PS50089"/>
    </source>
</evidence>
<evidence type="ECO:0000259" key="8">
    <source>
        <dbReference type="PROSITE" id="PS50178"/>
    </source>
</evidence>
<dbReference type="InterPro" id="IPR011011">
    <property type="entry name" value="Znf_FYVE_PHD"/>
</dbReference>
<dbReference type="SMART" id="SM00064">
    <property type="entry name" value="FYVE"/>
    <property type="match status" value="1"/>
</dbReference>
<evidence type="ECO:0000256" key="2">
    <source>
        <dbReference type="ARBA" id="ARBA00022771"/>
    </source>
</evidence>
<dbReference type="InterPro" id="IPR000306">
    <property type="entry name" value="Znf_FYVE"/>
</dbReference>